<dbReference type="EMBL" id="BNAT01000028">
    <property type="protein sequence ID" value="GHE44633.1"/>
    <property type="molecule type" value="Genomic_DNA"/>
</dbReference>
<sequence>MRTAMNRFTASALAVGALCLGLAFPGTASADQVDSVQLQVCNNNPRLMTFFVVGFNQYHDRTGSRFWEVQPNSCTTASEYWWQSNRSVEFYYQRSDIGWHSTIVYIPAQDDGATWTYSTS</sequence>
<keyword evidence="1" id="KW-0732">Signal</keyword>
<evidence type="ECO:0000313" key="3">
    <source>
        <dbReference type="Proteomes" id="UP000603227"/>
    </source>
</evidence>
<accession>A0A919DHE1</accession>
<gene>
    <name evidence="2" type="ORF">GCM10017771_64820</name>
</gene>
<name>A0A919DHE1_9ACTN</name>
<reference evidence="2" key="2">
    <citation type="submission" date="2020-09" db="EMBL/GenBank/DDBJ databases">
        <authorList>
            <person name="Sun Q."/>
            <person name="Zhou Y."/>
        </authorList>
    </citation>
    <scope>NUCLEOTIDE SEQUENCE</scope>
    <source>
        <strain evidence="2">CGMCC 4.7403</strain>
    </source>
</reference>
<dbReference type="RefSeq" id="WP_189786019.1">
    <property type="nucleotide sequence ID" value="NZ_BNAT01000028.1"/>
</dbReference>
<comment type="caution">
    <text evidence="2">The sequence shown here is derived from an EMBL/GenBank/DDBJ whole genome shotgun (WGS) entry which is preliminary data.</text>
</comment>
<dbReference type="AlphaFoldDB" id="A0A919DHE1"/>
<dbReference type="Proteomes" id="UP000603227">
    <property type="component" value="Unassembled WGS sequence"/>
</dbReference>
<feature type="signal peptide" evidence="1">
    <location>
        <begin position="1"/>
        <end position="30"/>
    </location>
</feature>
<evidence type="ECO:0000313" key="2">
    <source>
        <dbReference type="EMBL" id="GHE44633.1"/>
    </source>
</evidence>
<feature type="chain" id="PRO_5036926654" evidence="1">
    <location>
        <begin position="31"/>
        <end position="120"/>
    </location>
</feature>
<evidence type="ECO:0000256" key="1">
    <source>
        <dbReference type="SAM" id="SignalP"/>
    </source>
</evidence>
<reference evidence="2" key="1">
    <citation type="journal article" date="2014" name="Int. J. Syst. Evol. Microbiol.">
        <title>Complete genome sequence of Corynebacterium casei LMG S-19264T (=DSM 44701T), isolated from a smear-ripened cheese.</title>
        <authorList>
            <consortium name="US DOE Joint Genome Institute (JGI-PGF)"/>
            <person name="Walter F."/>
            <person name="Albersmeier A."/>
            <person name="Kalinowski J."/>
            <person name="Ruckert C."/>
        </authorList>
    </citation>
    <scope>NUCLEOTIDE SEQUENCE</scope>
    <source>
        <strain evidence="2">CGMCC 4.7403</strain>
    </source>
</reference>
<protein>
    <submittedName>
        <fullName evidence="2">Uncharacterized protein</fullName>
    </submittedName>
</protein>
<organism evidence="2 3">
    <name type="scientific">Streptomyces capitiformicae</name>
    <dbReference type="NCBI Taxonomy" id="2014920"/>
    <lineage>
        <taxon>Bacteria</taxon>
        <taxon>Bacillati</taxon>
        <taxon>Actinomycetota</taxon>
        <taxon>Actinomycetes</taxon>
        <taxon>Kitasatosporales</taxon>
        <taxon>Streptomycetaceae</taxon>
        <taxon>Streptomyces</taxon>
    </lineage>
</organism>
<keyword evidence="3" id="KW-1185">Reference proteome</keyword>
<proteinExistence type="predicted"/>